<accession>A0ABQ9ELI7</accession>
<keyword evidence="2" id="KW-1185">Reference proteome</keyword>
<evidence type="ECO:0000313" key="1">
    <source>
        <dbReference type="EMBL" id="KAJ8306113.1"/>
    </source>
</evidence>
<dbReference type="EMBL" id="JARBDR010000813">
    <property type="protein sequence ID" value="KAJ8306113.1"/>
    <property type="molecule type" value="Genomic_DNA"/>
</dbReference>
<dbReference type="Proteomes" id="UP001217089">
    <property type="component" value="Unassembled WGS sequence"/>
</dbReference>
<organism evidence="1 2">
    <name type="scientific">Tegillarca granosa</name>
    <name type="common">Malaysian cockle</name>
    <name type="synonym">Anadara granosa</name>
    <dbReference type="NCBI Taxonomy" id="220873"/>
    <lineage>
        <taxon>Eukaryota</taxon>
        <taxon>Metazoa</taxon>
        <taxon>Spiralia</taxon>
        <taxon>Lophotrochozoa</taxon>
        <taxon>Mollusca</taxon>
        <taxon>Bivalvia</taxon>
        <taxon>Autobranchia</taxon>
        <taxon>Pteriomorphia</taxon>
        <taxon>Arcoida</taxon>
        <taxon>Arcoidea</taxon>
        <taxon>Arcidae</taxon>
        <taxon>Tegillarca</taxon>
    </lineage>
</organism>
<evidence type="ECO:0000313" key="2">
    <source>
        <dbReference type="Proteomes" id="UP001217089"/>
    </source>
</evidence>
<sequence>MVQIIDLTEAARNCMGTETQPQTKSYLVHVYALLYSYFRSALFKCKFIPFRMLSKRPTIFPSNALLSTSAFGLSGVSTDPLPELPVSETRSLFSSPGSEQVLTWGMIGCSSILVPEGWPKETSFTKSLYNIKKIIMLPGSPVTLYKSPITINKNSIPSVLKTLWGKREWHYRILLYSSVKEFNIQLWVLQEILHINNKDKYTTILYFLQKRNHKFHFEEKPVILYKLQVKTSLNVKYLFNNNIFQLAVKVFYSVDLSPVKCLLIKIGTPIKKCRLYTEIAKSVTDSCNIIWHSSLYKSSKNCSLLAGVFLPYM</sequence>
<comment type="caution">
    <text evidence="1">The sequence shown here is derived from an EMBL/GenBank/DDBJ whole genome shotgun (WGS) entry which is preliminary data.</text>
</comment>
<protein>
    <submittedName>
        <fullName evidence="1">Uncharacterized protein</fullName>
    </submittedName>
</protein>
<name>A0ABQ9ELI7_TEGGR</name>
<gene>
    <name evidence="1" type="ORF">KUTeg_016658</name>
</gene>
<reference evidence="1 2" key="1">
    <citation type="submission" date="2022-12" db="EMBL/GenBank/DDBJ databases">
        <title>Chromosome-level genome of Tegillarca granosa.</title>
        <authorList>
            <person name="Kim J."/>
        </authorList>
    </citation>
    <scope>NUCLEOTIDE SEQUENCE [LARGE SCALE GENOMIC DNA]</scope>
    <source>
        <strain evidence="1">Teg-2019</strain>
        <tissue evidence="1">Adductor muscle</tissue>
    </source>
</reference>
<proteinExistence type="predicted"/>